<name>A0A7J6C8D3_9TELE</name>
<protein>
    <submittedName>
        <fullName evidence="2">Uncharacterized protein</fullName>
    </submittedName>
</protein>
<comment type="caution">
    <text evidence="2">The sequence shown here is derived from an EMBL/GenBank/DDBJ whole genome shotgun (WGS) entry which is preliminary data.</text>
</comment>
<reference evidence="2 3" key="1">
    <citation type="submission" date="2020-04" db="EMBL/GenBank/DDBJ databases">
        <title>Chromosome-level genome assembly of a cyprinid fish Onychostoma macrolepis by integration of Nanopore Sequencing, Bionano and Hi-C technology.</title>
        <authorList>
            <person name="Wang D."/>
        </authorList>
    </citation>
    <scope>NUCLEOTIDE SEQUENCE [LARGE SCALE GENOMIC DNA]</scope>
    <source>
        <strain evidence="2">SWU-2019</strain>
        <tissue evidence="2">Muscle</tissue>
    </source>
</reference>
<gene>
    <name evidence="2" type="ORF">G5714_016441</name>
</gene>
<organism evidence="2 3">
    <name type="scientific">Onychostoma macrolepis</name>
    <dbReference type="NCBI Taxonomy" id="369639"/>
    <lineage>
        <taxon>Eukaryota</taxon>
        <taxon>Metazoa</taxon>
        <taxon>Chordata</taxon>
        <taxon>Craniata</taxon>
        <taxon>Vertebrata</taxon>
        <taxon>Euteleostomi</taxon>
        <taxon>Actinopterygii</taxon>
        <taxon>Neopterygii</taxon>
        <taxon>Teleostei</taxon>
        <taxon>Ostariophysi</taxon>
        <taxon>Cypriniformes</taxon>
        <taxon>Cyprinidae</taxon>
        <taxon>Acrossocheilinae</taxon>
        <taxon>Onychostoma</taxon>
    </lineage>
</organism>
<evidence type="ECO:0000313" key="3">
    <source>
        <dbReference type="Proteomes" id="UP000579812"/>
    </source>
</evidence>
<evidence type="ECO:0000256" key="1">
    <source>
        <dbReference type="SAM" id="MobiDB-lite"/>
    </source>
</evidence>
<proteinExistence type="predicted"/>
<dbReference type="EMBL" id="JAAMOB010000016">
    <property type="protein sequence ID" value="KAF4103558.1"/>
    <property type="molecule type" value="Genomic_DNA"/>
</dbReference>
<sequence length="340" mass="38716">MEEDPDMIPETPQEEEVAYRAPRAKKRKTRQTVKEENVSVTALMIEVSGPDGPMMVFRPWTVAYMKEAMAHLPSPDEAGDRFSSELVTFCKEFSPTVYELKRLLAVKLGASSWHKVSGRLPREDYRRGHTEWGHRDNLEYRAAVEELAESIRTAFPARVDTAKIGNCCQNREESVQDFYHRLYEIVNKHSGLEEPGDRGNHPDTWECHLRSWFLNGLKPEIALAVRTSYIEWKHGRLSAILAHALHAEELQIAKRERVKAKTDKDLQLAVMQAVARTGEPSGQRRQQMRWGRGGLRMNTTINDVKQKEAEKAPSGVLGPETSGKRLENSTRKTVSRSVIS</sequence>
<dbReference type="Proteomes" id="UP000579812">
    <property type="component" value="Unassembled WGS sequence"/>
</dbReference>
<feature type="compositionally biased region" description="Acidic residues" evidence="1">
    <location>
        <begin position="1"/>
        <end position="16"/>
    </location>
</feature>
<feature type="region of interest" description="Disordered" evidence="1">
    <location>
        <begin position="304"/>
        <end position="340"/>
    </location>
</feature>
<keyword evidence="3" id="KW-1185">Reference proteome</keyword>
<evidence type="ECO:0000313" key="2">
    <source>
        <dbReference type="EMBL" id="KAF4103558.1"/>
    </source>
</evidence>
<dbReference type="AlphaFoldDB" id="A0A7J6C8D3"/>
<feature type="compositionally biased region" description="Polar residues" evidence="1">
    <location>
        <begin position="331"/>
        <end position="340"/>
    </location>
</feature>
<accession>A0A7J6C8D3</accession>
<feature type="region of interest" description="Disordered" evidence="1">
    <location>
        <begin position="1"/>
        <end position="26"/>
    </location>
</feature>